<dbReference type="PANTHER" id="PTHR11592">
    <property type="entry name" value="GLUTATHIONE PEROXIDASE"/>
    <property type="match status" value="1"/>
</dbReference>
<dbReference type="Gene3D" id="3.40.30.10">
    <property type="entry name" value="Glutaredoxin"/>
    <property type="match status" value="1"/>
</dbReference>
<reference evidence="6 7" key="1">
    <citation type="submission" date="2015-08" db="EMBL/GenBank/DDBJ databases">
        <title>Comparative genomics of the Campylobacter concisus group.</title>
        <authorList>
            <person name="Yee E."/>
            <person name="Chapman M.H."/>
            <person name="Huynh S."/>
            <person name="Bono J.L."/>
            <person name="On S.L."/>
            <person name="St Leger J."/>
            <person name="Foster G."/>
            <person name="Parker C.T."/>
            <person name="Miller W.G."/>
        </authorList>
    </citation>
    <scope>NUCLEOTIDE SEQUENCE [LARGE SCALE GENOMIC DNA]</scope>
    <source>
        <strain evidence="6 7">RM9337</strain>
    </source>
</reference>
<dbReference type="EMBL" id="LIWG01000008">
    <property type="protein sequence ID" value="MBE3608441.1"/>
    <property type="molecule type" value="Genomic_DNA"/>
</dbReference>
<evidence type="ECO:0000313" key="7">
    <source>
        <dbReference type="Proteomes" id="UP000650616"/>
    </source>
</evidence>
<keyword evidence="7" id="KW-1185">Reference proteome</keyword>
<evidence type="ECO:0000313" key="6">
    <source>
        <dbReference type="EMBL" id="MBE3608441.1"/>
    </source>
</evidence>
<keyword evidence="2 5" id="KW-0575">Peroxidase</keyword>
<protein>
    <recommendedName>
        <fullName evidence="5">Glutathione peroxidase</fullName>
    </recommendedName>
</protein>
<dbReference type="PROSITE" id="PS00460">
    <property type="entry name" value="GLUTATHIONE_PEROXID_1"/>
    <property type="match status" value="1"/>
</dbReference>
<evidence type="ECO:0000256" key="3">
    <source>
        <dbReference type="ARBA" id="ARBA00023002"/>
    </source>
</evidence>
<dbReference type="AlphaFoldDB" id="A0AAW3ZY38"/>
<name>A0AAW3ZY38_9BACT</name>
<dbReference type="InterPro" id="IPR029759">
    <property type="entry name" value="GPX_AS"/>
</dbReference>
<keyword evidence="3 5" id="KW-0560">Oxidoreductase</keyword>
<dbReference type="GO" id="GO:0034599">
    <property type="term" value="P:cellular response to oxidative stress"/>
    <property type="evidence" value="ECO:0007669"/>
    <property type="project" value="TreeGrafter"/>
</dbReference>
<feature type="active site" evidence="4">
    <location>
        <position position="35"/>
    </location>
</feature>
<accession>A0AAW3ZY38</accession>
<evidence type="ECO:0000256" key="5">
    <source>
        <dbReference type="RuleBase" id="RU000499"/>
    </source>
</evidence>
<sequence length="182" mass="20481">MKIYDINVTTNRGESKSMSEYKGKVLLIANTASKCGFTDQYTQLEKLNAEFKDKGLCVLGFPSDNFANQEPDDDENIAKNCQLNFGVTFELLKKGDVRGENAAEIFKFLTSKQGFKGFDKEHPLSAKVSETLEKNFPEILKGDGVKWNFTKFLVDKNGEVVARFEPTASFDKIKNSIENLLK</sequence>
<comment type="caution">
    <text evidence="6">The sequence shown here is derived from an EMBL/GenBank/DDBJ whole genome shotgun (WGS) entry which is preliminary data.</text>
</comment>
<organism evidence="6 7">
    <name type="scientific">Campylobacter californiensis</name>
    <dbReference type="NCBI Taxonomy" id="1032243"/>
    <lineage>
        <taxon>Bacteria</taxon>
        <taxon>Pseudomonadati</taxon>
        <taxon>Campylobacterota</taxon>
        <taxon>Epsilonproteobacteria</taxon>
        <taxon>Campylobacterales</taxon>
        <taxon>Campylobacteraceae</taxon>
        <taxon>Campylobacter</taxon>
    </lineage>
</organism>
<dbReference type="Proteomes" id="UP000650616">
    <property type="component" value="Unassembled WGS sequence"/>
</dbReference>
<dbReference type="PANTHER" id="PTHR11592:SF78">
    <property type="entry name" value="GLUTATHIONE PEROXIDASE"/>
    <property type="match status" value="1"/>
</dbReference>
<dbReference type="InterPro" id="IPR000889">
    <property type="entry name" value="Glutathione_peroxidase"/>
</dbReference>
<comment type="similarity">
    <text evidence="1 5">Belongs to the glutathione peroxidase family.</text>
</comment>
<evidence type="ECO:0000256" key="1">
    <source>
        <dbReference type="ARBA" id="ARBA00006926"/>
    </source>
</evidence>
<dbReference type="PIRSF" id="PIRSF000303">
    <property type="entry name" value="Glutathion_perox"/>
    <property type="match status" value="1"/>
</dbReference>
<gene>
    <name evidence="6" type="ORF">CCAL9337_06855</name>
</gene>
<dbReference type="Pfam" id="PF00255">
    <property type="entry name" value="GSHPx"/>
    <property type="match status" value="1"/>
</dbReference>
<evidence type="ECO:0000256" key="2">
    <source>
        <dbReference type="ARBA" id="ARBA00022559"/>
    </source>
</evidence>
<dbReference type="InterPro" id="IPR036249">
    <property type="entry name" value="Thioredoxin-like_sf"/>
</dbReference>
<dbReference type="PRINTS" id="PR01011">
    <property type="entry name" value="GLUTPROXDASE"/>
</dbReference>
<evidence type="ECO:0000256" key="4">
    <source>
        <dbReference type="PIRSR" id="PIRSR000303-1"/>
    </source>
</evidence>
<proteinExistence type="inferred from homology"/>
<dbReference type="PROSITE" id="PS51355">
    <property type="entry name" value="GLUTATHIONE_PEROXID_3"/>
    <property type="match status" value="1"/>
</dbReference>
<dbReference type="RefSeq" id="WP_170016623.1">
    <property type="nucleotide sequence ID" value="NZ_CP012545.1"/>
</dbReference>
<dbReference type="SUPFAM" id="SSF52833">
    <property type="entry name" value="Thioredoxin-like"/>
    <property type="match status" value="1"/>
</dbReference>
<dbReference type="CDD" id="cd00340">
    <property type="entry name" value="GSH_Peroxidase"/>
    <property type="match status" value="1"/>
</dbReference>
<dbReference type="GO" id="GO:0004601">
    <property type="term" value="F:peroxidase activity"/>
    <property type="evidence" value="ECO:0007669"/>
    <property type="project" value="UniProtKB-KW"/>
</dbReference>